<comment type="caution">
    <text evidence="3">The sequence shown here is derived from an EMBL/GenBank/DDBJ whole genome shotgun (WGS) entry which is preliminary data.</text>
</comment>
<name>A0A2B7WZI8_9EURO</name>
<sequence length="270" mass="30044">MHPTPDPLLDDILHKNNNAACVLRLSSPSITPEPLYYQSHPARRPQGRSGLSANFRELGTRQQKTRPRSSAQILKSRCCRPNISTTKPPNDSGGGSDPGSISDPSDDSDDTYTTGSDNDAVKGPPKQRKVSLQLASTIPRSQSRPQKCSAAPMLTGHAPSIVKQTKCSLPSSGALQRTWSVSNEDMPEDSGTQRQRWTREDDERLQSLKNRGWRWWEIKQQFPGRTQSALQQLWSSMLRARDLSPPADTRKRKRNSSQSTDLCSTDQVLV</sequence>
<dbReference type="OrthoDB" id="4188860at2759"/>
<feature type="region of interest" description="Disordered" evidence="1">
    <location>
        <begin position="30"/>
        <end position="152"/>
    </location>
</feature>
<dbReference type="PROSITE" id="PS50090">
    <property type="entry name" value="MYB_LIKE"/>
    <property type="match status" value="1"/>
</dbReference>
<dbReference type="AlphaFoldDB" id="A0A2B7WZI8"/>
<keyword evidence="4" id="KW-1185">Reference proteome</keyword>
<feature type="compositionally biased region" description="Polar residues" evidence="1">
    <location>
        <begin position="133"/>
        <end position="146"/>
    </location>
</feature>
<dbReference type="InterPro" id="IPR001005">
    <property type="entry name" value="SANT/Myb"/>
</dbReference>
<dbReference type="SUPFAM" id="SSF46689">
    <property type="entry name" value="Homeodomain-like"/>
    <property type="match status" value="1"/>
</dbReference>
<feature type="region of interest" description="Disordered" evidence="1">
    <location>
        <begin position="241"/>
        <end position="270"/>
    </location>
</feature>
<proteinExistence type="predicted"/>
<gene>
    <name evidence="3" type="ORF">AJ79_07748</name>
</gene>
<feature type="compositionally biased region" description="Polar residues" evidence="1">
    <location>
        <begin position="256"/>
        <end position="270"/>
    </location>
</feature>
<organism evidence="3 4">
    <name type="scientific">Helicocarpus griseus UAMH5409</name>
    <dbReference type="NCBI Taxonomy" id="1447875"/>
    <lineage>
        <taxon>Eukaryota</taxon>
        <taxon>Fungi</taxon>
        <taxon>Dikarya</taxon>
        <taxon>Ascomycota</taxon>
        <taxon>Pezizomycotina</taxon>
        <taxon>Eurotiomycetes</taxon>
        <taxon>Eurotiomycetidae</taxon>
        <taxon>Onygenales</taxon>
        <taxon>Ajellomycetaceae</taxon>
        <taxon>Helicocarpus</taxon>
    </lineage>
</organism>
<evidence type="ECO:0000313" key="3">
    <source>
        <dbReference type="EMBL" id="PGH02010.1"/>
    </source>
</evidence>
<dbReference type="Proteomes" id="UP000223968">
    <property type="component" value="Unassembled WGS sequence"/>
</dbReference>
<evidence type="ECO:0000313" key="4">
    <source>
        <dbReference type="Proteomes" id="UP000223968"/>
    </source>
</evidence>
<feature type="region of interest" description="Disordered" evidence="1">
    <location>
        <begin position="178"/>
        <end position="201"/>
    </location>
</feature>
<dbReference type="Gene3D" id="1.10.10.60">
    <property type="entry name" value="Homeodomain-like"/>
    <property type="match status" value="1"/>
</dbReference>
<protein>
    <recommendedName>
        <fullName evidence="2">Myb-like domain-containing protein</fullName>
    </recommendedName>
</protein>
<accession>A0A2B7WZI8</accession>
<feature type="domain" description="Myb-like" evidence="2">
    <location>
        <begin position="189"/>
        <end position="238"/>
    </location>
</feature>
<reference evidence="3 4" key="1">
    <citation type="submission" date="2017-10" db="EMBL/GenBank/DDBJ databases">
        <title>Comparative genomics in systemic dimorphic fungi from Ajellomycetaceae.</title>
        <authorList>
            <person name="Munoz J.F."/>
            <person name="Mcewen J.G."/>
            <person name="Clay O.K."/>
            <person name="Cuomo C.A."/>
        </authorList>
    </citation>
    <scope>NUCLEOTIDE SEQUENCE [LARGE SCALE GENOMIC DNA]</scope>
    <source>
        <strain evidence="3 4">UAMH5409</strain>
    </source>
</reference>
<dbReference type="EMBL" id="PDNB01000164">
    <property type="protein sequence ID" value="PGH02010.1"/>
    <property type="molecule type" value="Genomic_DNA"/>
</dbReference>
<evidence type="ECO:0000256" key="1">
    <source>
        <dbReference type="SAM" id="MobiDB-lite"/>
    </source>
</evidence>
<dbReference type="InterPro" id="IPR009057">
    <property type="entry name" value="Homeodomain-like_sf"/>
</dbReference>
<evidence type="ECO:0000259" key="2">
    <source>
        <dbReference type="PROSITE" id="PS50090"/>
    </source>
</evidence>